<dbReference type="InterPro" id="IPR002933">
    <property type="entry name" value="Peptidase_M20"/>
</dbReference>
<dbReference type="Gene3D" id="3.30.70.360">
    <property type="match status" value="1"/>
</dbReference>
<organism evidence="6 7">
    <name type="scientific">Streptomyces tubercidicus</name>
    <dbReference type="NCBI Taxonomy" id="47759"/>
    <lineage>
        <taxon>Bacteria</taxon>
        <taxon>Bacillati</taxon>
        <taxon>Actinomycetota</taxon>
        <taxon>Actinomycetes</taxon>
        <taxon>Kitasatosporales</taxon>
        <taxon>Streptomycetaceae</taxon>
        <taxon>Streptomyces</taxon>
    </lineage>
</organism>
<feature type="active site" evidence="3">
    <location>
        <position position="128"/>
    </location>
</feature>
<dbReference type="InterPro" id="IPR036264">
    <property type="entry name" value="Bact_exopeptidase_dim_dom"/>
</dbReference>
<dbReference type="Pfam" id="PF01546">
    <property type="entry name" value="Peptidase_M20"/>
    <property type="match status" value="1"/>
</dbReference>
<dbReference type="Gene3D" id="3.40.630.10">
    <property type="entry name" value="Zn peptidases"/>
    <property type="match status" value="1"/>
</dbReference>
<dbReference type="AlphaFoldDB" id="A0A640UQN4"/>
<gene>
    <name evidence="6" type="ORF">Stube_23350</name>
</gene>
<dbReference type="Pfam" id="PF07687">
    <property type="entry name" value="M20_dimer"/>
    <property type="match status" value="1"/>
</dbReference>
<dbReference type="PANTHER" id="PTHR43808:SF9">
    <property type="entry name" value="BLL0789 PROTEIN"/>
    <property type="match status" value="1"/>
</dbReference>
<comment type="caution">
    <text evidence="6">The sequence shown here is derived from an EMBL/GenBank/DDBJ whole genome shotgun (WGS) entry which is preliminary data.</text>
</comment>
<dbReference type="EMBL" id="BLIR01000001">
    <property type="protein sequence ID" value="GFE37662.1"/>
    <property type="molecule type" value="Genomic_DNA"/>
</dbReference>
<dbReference type="Proteomes" id="UP000431826">
    <property type="component" value="Unassembled WGS sequence"/>
</dbReference>
<dbReference type="PIRSF" id="PIRSF037238">
    <property type="entry name" value="Carboxypeptidase_G2"/>
    <property type="match status" value="1"/>
</dbReference>
<dbReference type="InterPro" id="IPR017150">
    <property type="entry name" value="Pept_M20_glutamate_carboxypep"/>
</dbReference>
<dbReference type="SUPFAM" id="SSF53187">
    <property type="entry name" value="Zn-dependent exopeptidases"/>
    <property type="match status" value="1"/>
</dbReference>
<dbReference type="SUPFAM" id="SSF55031">
    <property type="entry name" value="Bacterial exopeptidase dimerisation domain"/>
    <property type="match status" value="1"/>
</dbReference>
<evidence type="ECO:0000256" key="1">
    <source>
        <dbReference type="ARBA" id="ARBA00022723"/>
    </source>
</evidence>
<keyword evidence="2" id="KW-0378">Hydrolase</keyword>
<keyword evidence="7" id="KW-1185">Reference proteome</keyword>
<dbReference type="InterPro" id="IPR050072">
    <property type="entry name" value="Peptidase_M20A"/>
</dbReference>
<keyword evidence="1" id="KW-0479">Metal-binding</keyword>
<name>A0A640UQN4_9ACTN</name>
<evidence type="ECO:0000256" key="2">
    <source>
        <dbReference type="ARBA" id="ARBA00022801"/>
    </source>
</evidence>
<evidence type="ECO:0000256" key="4">
    <source>
        <dbReference type="SAM" id="MobiDB-lite"/>
    </source>
</evidence>
<dbReference type="InterPro" id="IPR011650">
    <property type="entry name" value="Peptidase_M20_dimer"/>
</dbReference>
<sequence length="431" mass="44880">MDRVLRGLVSAGPPLRRQLTPPSAEHRHRPRTRKQTMTALPTAALTALAQDVSPEIITDILTLVRHETSSYDLPGLAAGLDLLHALAVHRLGRPDHAQRHPGGECGDTLTLTYTGTGAGHVALVGHYDTVWPTGTLAGWEQPEGSDDGREKLSGPGIFDMKTGLVQGIWALKLARASGVPVPTVTFLFNGDEEIGSLSSRPVIEEVAQQADATLVLEPTAHGAVKTARKGCGIFRVTVTGVEAHAGLAPQDGASAITALAEFVVAAAAVAAPGKGTTINTGLIKGGSGTNVVAGQATASIDIRVSSEAEQLRVDDALDAIRASDRRVRIEIDHAWNRPPMTLNASSARLLALAREVTREQGRGDLPDAAVGGASDANFVAALGLPVLCGMGAVGDNAHARGEFIYPDTVPAQTSLVAGLLERLAEPLRGRA</sequence>
<evidence type="ECO:0000256" key="3">
    <source>
        <dbReference type="PIRSR" id="PIRSR037238-1"/>
    </source>
</evidence>
<accession>A0A640UQN4</accession>
<feature type="domain" description="Peptidase M20 dimerisation" evidence="5">
    <location>
        <begin position="226"/>
        <end position="320"/>
    </location>
</feature>
<feature type="active site" description="Proton acceptor" evidence="3">
    <location>
        <position position="192"/>
    </location>
</feature>
<feature type="region of interest" description="Disordered" evidence="4">
    <location>
        <begin position="1"/>
        <end position="35"/>
    </location>
</feature>
<dbReference type="CDD" id="cd03885">
    <property type="entry name" value="M20_CPDG2"/>
    <property type="match status" value="1"/>
</dbReference>
<proteinExistence type="predicted"/>
<protein>
    <submittedName>
        <fullName evidence="6">Peptidase M20</fullName>
    </submittedName>
</protein>
<dbReference type="GO" id="GO:0046872">
    <property type="term" value="F:metal ion binding"/>
    <property type="evidence" value="ECO:0007669"/>
    <property type="project" value="UniProtKB-KW"/>
</dbReference>
<evidence type="ECO:0000259" key="5">
    <source>
        <dbReference type="Pfam" id="PF07687"/>
    </source>
</evidence>
<evidence type="ECO:0000313" key="7">
    <source>
        <dbReference type="Proteomes" id="UP000431826"/>
    </source>
</evidence>
<evidence type="ECO:0000313" key="6">
    <source>
        <dbReference type="EMBL" id="GFE37662.1"/>
    </source>
</evidence>
<dbReference type="PANTHER" id="PTHR43808">
    <property type="entry name" value="ACETYLORNITHINE DEACETYLASE"/>
    <property type="match status" value="1"/>
</dbReference>
<dbReference type="GO" id="GO:0016787">
    <property type="term" value="F:hydrolase activity"/>
    <property type="evidence" value="ECO:0007669"/>
    <property type="project" value="UniProtKB-KW"/>
</dbReference>
<reference evidence="6 7" key="1">
    <citation type="submission" date="2019-12" db="EMBL/GenBank/DDBJ databases">
        <title>Whole genome shotgun sequence of Streptomyces tubercidicus NBRC 13090.</title>
        <authorList>
            <person name="Ichikawa N."/>
            <person name="Kimura A."/>
            <person name="Kitahashi Y."/>
            <person name="Komaki H."/>
            <person name="Tamura T."/>
        </authorList>
    </citation>
    <scope>NUCLEOTIDE SEQUENCE [LARGE SCALE GENOMIC DNA]</scope>
    <source>
        <strain evidence="6 7">NBRC 13090</strain>
    </source>
</reference>